<dbReference type="RefSeq" id="WP_265997767.1">
    <property type="nucleotide sequence ID" value="NZ_JAPJDN010000011.1"/>
</dbReference>
<dbReference type="EMBL" id="JAPJDO010000011">
    <property type="protein sequence ID" value="MCX2937943.1"/>
    <property type="molecule type" value="Genomic_DNA"/>
</dbReference>
<protein>
    <submittedName>
        <fullName evidence="1">Enoyl-CoA hydratase/isomerase family protein</fullName>
    </submittedName>
</protein>
<dbReference type="InterPro" id="IPR029045">
    <property type="entry name" value="ClpP/crotonase-like_dom_sf"/>
</dbReference>
<dbReference type="Pfam" id="PF00378">
    <property type="entry name" value="ECH_1"/>
    <property type="match status" value="1"/>
</dbReference>
<proteinExistence type="predicted"/>
<dbReference type="Gene3D" id="3.90.226.10">
    <property type="entry name" value="2-enoyl-CoA Hydratase, Chain A, domain 1"/>
    <property type="match status" value="1"/>
</dbReference>
<reference evidence="1 2" key="1">
    <citation type="submission" date="2022-11" db="EMBL/GenBank/DDBJ databases">
        <title>Mycobacterium sp. nov.</title>
        <authorList>
            <person name="Papic B."/>
            <person name="Spicic S."/>
            <person name="Duvnjak S."/>
        </authorList>
    </citation>
    <scope>NUCLEOTIDE SEQUENCE [LARGE SCALE GENOMIC DNA]</scope>
    <source>
        <strain evidence="1 2">CVI_P4</strain>
    </source>
</reference>
<keyword evidence="2" id="KW-1185">Reference proteome</keyword>
<dbReference type="PANTHER" id="PTHR43459:SF1">
    <property type="entry name" value="EG:BACN32G11.4 PROTEIN"/>
    <property type="match status" value="1"/>
</dbReference>
<evidence type="ECO:0000313" key="2">
    <source>
        <dbReference type="Proteomes" id="UP001300745"/>
    </source>
</evidence>
<dbReference type="PANTHER" id="PTHR43459">
    <property type="entry name" value="ENOYL-COA HYDRATASE"/>
    <property type="match status" value="1"/>
</dbReference>
<dbReference type="SUPFAM" id="SSF52096">
    <property type="entry name" value="ClpP/crotonase"/>
    <property type="match status" value="1"/>
</dbReference>
<dbReference type="InterPro" id="IPR001753">
    <property type="entry name" value="Enoyl-CoA_hydra/iso"/>
</dbReference>
<evidence type="ECO:0000313" key="1">
    <source>
        <dbReference type="EMBL" id="MCX2937943.1"/>
    </source>
</evidence>
<name>A0ABT3SEL7_9MYCO</name>
<gene>
    <name evidence="1" type="ORF">ORI27_14650</name>
</gene>
<organism evidence="1 2">
    <name type="scientific">Mycobacterium pinniadriaticum</name>
    <dbReference type="NCBI Taxonomy" id="2994102"/>
    <lineage>
        <taxon>Bacteria</taxon>
        <taxon>Bacillati</taxon>
        <taxon>Actinomycetota</taxon>
        <taxon>Actinomycetes</taxon>
        <taxon>Mycobacteriales</taxon>
        <taxon>Mycobacteriaceae</taxon>
        <taxon>Mycobacterium</taxon>
    </lineage>
</organism>
<dbReference type="Proteomes" id="UP001300745">
    <property type="component" value="Unassembled WGS sequence"/>
</dbReference>
<sequence>MTSTETRGHAVPSDPVLLEIRDDGVAVISLNRPDAANAMDLSLLTALHRALLDCHRSAEARVVVLRGEGRNFCAGGDVHDFLANVDRLPEHVKEVSSWLQTVTSAIIALEVPVIAAVHGYATGGGGLGLVGSCDFVIASQTARFRSGAIGVGMAPDGGLTVTLTQLVGFRKAVEIVLSNATVDAEEALRIGLISRVVPDDMLMTEAYALAQSLAGCSPQALAECKRLLWDGIGSRVVEGLADEARAEVRLAGTAECHARLASVASRRRPPAGTA</sequence>
<dbReference type="CDD" id="cd06558">
    <property type="entry name" value="crotonase-like"/>
    <property type="match status" value="1"/>
</dbReference>
<comment type="caution">
    <text evidence="1">The sequence shown here is derived from an EMBL/GenBank/DDBJ whole genome shotgun (WGS) entry which is preliminary data.</text>
</comment>
<accession>A0ABT3SEL7</accession>